<evidence type="ECO:0000313" key="1">
    <source>
        <dbReference type="Proteomes" id="UP000695022"/>
    </source>
</evidence>
<dbReference type="PANTHER" id="PTHR13192:SF3">
    <property type="entry name" value="COBALAMIN TRAFFICKING PROTEIN CBLD"/>
    <property type="match status" value="1"/>
</dbReference>
<name>A0ABM1F707_PRICU</name>
<dbReference type="GeneID" id="106820204"/>
<keyword evidence="1" id="KW-1185">Reference proteome</keyword>
<proteinExistence type="predicted"/>
<sequence length="133" mass="14703">MNRMAKQMVCRRSCLVAYMPSFGAAATRVRSFSTRDEQTGGPYIYVNPPQDISVTVWPDGRLGPFAPKDQRFPMPGLVGSVCQVDKKTAVPQVQRAPAAEADVLTAPLPEERHIDALSQFFSPADEVRETLQH</sequence>
<gene>
    <name evidence="2" type="primary">LOC106820204</name>
</gene>
<evidence type="ECO:0000313" key="2">
    <source>
        <dbReference type="RefSeq" id="XP_014680228.1"/>
    </source>
</evidence>
<feature type="non-terminal residue" evidence="2">
    <location>
        <position position="133"/>
    </location>
</feature>
<dbReference type="Proteomes" id="UP000695022">
    <property type="component" value="Unplaced"/>
</dbReference>
<accession>A0ABM1F707</accession>
<dbReference type="InterPro" id="IPR019362">
    <property type="entry name" value="MMADHC"/>
</dbReference>
<protein>
    <submittedName>
        <fullName evidence="2">Methylmalonic aciduria and homocystinuria type D homolog, mitochondrial-like</fullName>
    </submittedName>
</protein>
<dbReference type="Pfam" id="PF10229">
    <property type="entry name" value="MMADHC"/>
    <property type="match status" value="1"/>
</dbReference>
<organism evidence="1 2">
    <name type="scientific">Priapulus caudatus</name>
    <name type="common">Priapulid worm</name>
    <dbReference type="NCBI Taxonomy" id="37621"/>
    <lineage>
        <taxon>Eukaryota</taxon>
        <taxon>Metazoa</taxon>
        <taxon>Ecdysozoa</taxon>
        <taxon>Scalidophora</taxon>
        <taxon>Priapulida</taxon>
        <taxon>Priapulimorpha</taxon>
        <taxon>Priapulimorphida</taxon>
        <taxon>Priapulidae</taxon>
        <taxon>Priapulus</taxon>
    </lineage>
</organism>
<dbReference type="RefSeq" id="XP_014680228.1">
    <property type="nucleotide sequence ID" value="XM_014824742.1"/>
</dbReference>
<dbReference type="PANTHER" id="PTHR13192">
    <property type="entry name" value="MY011 PROTEIN"/>
    <property type="match status" value="1"/>
</dbReference>
<reference evidence="2" key="1">
    <citation type="submission" date="2025-08" db="UniProtKB">
        <authorList>
            <consortium name="RefSeq"/>
        </authorList>
    </citation>
    <scope>IDENTIFICATION</scope>
</reference>